<dbReference type="EMBL" id="JBEPEK010000743">
    <property type="protein sequence ID" value="MER7187168.1"/>
    <property type="molecule type" value="Genomic_DNA"/>
</dbReference>
<gene>
    <name evidence="7" type="ORF">ABT404_48240</name>
</gene>
<evidence type="ECO:0000259" key="6">
    <source>
        <dbReference type="PROSITE" id="PS50977"/>
    </source>
</evidence>
<evidence type="ECO:0000256" key="1">
    <source>
        <dbReference type="ARBA" id="ARBA00023015"/>
    </source>
</evidence>
<keyword evidence="8" id="KW-1185">Reference proteome</keyword>
<organism evidence="7 8">
    <name type="scientific">Streptomyces hyaluromycini</name>
    <dbReference type="NCBI Taxonomy" id="1377993"/>
    <lineage>
        <taxon>Bacteria</taxon>
        <taxon>Bacillati</taxon>
        <taxon>Actinomycetota</taxon>
        <taxon>Actinomycetes</taxon>
        <taxon>Kitasatosporales</taxon>
        <taxon>Streptomycetaceae</taxon>
        <taxon>Streptomyces</taxon>
    </lineage>
</organism>
<evidence type="ECO:0000256" key="5">
    <source>
        <dbReference type="SAM" id="MobiDB-lite"/>
    </source>
</evidence>
<dbReference type="SUPFAM" id="SSF48498">
    <property type="entry name" value="Tetracyclin repressor-like, C-terminal domain"/>
    <property type="match status" value="1"/>
</dbReference>
<dbReference type="PANTHER" id="PTHR30055">
    <property type="entry name" value="HTH-TYPE TRANSCRIPTIONAL REGULATOR RUTR"/>
    <property type="match status" value="1"/>
</dbReference>
<dbReference type="Proteomes" id="UP001474181">
    <property type="component" value="Unassembled WGS sequence"/>
</dbReference>
<dbReference type="PROSITE" id="PS50977">
    <property type="entry name" value="HTH_TETR_2"/>
    <property type="match status" value="1"/>
</dbReference>
<dbReference type="Gene3D" id="1.10.357.10">
    <property type="entry name" value="Tetracycline Repressor, domain 2"/>
    <property type="match status" value="1"/>
</dbReference>
<feature type="DNA-binding region" description="H-T-H motif" evidence="4">
    <location>
        <begin position="38"/>
        <end position="57"/>
    </location>
</feature>
<dbReference type="PANTHER" id="PTHR30055:SF234">
    <property type="entry name" value="HTH-TYPE TRANSCRIPTIONAL REGULATOR BETI"/>
    <property type="match status" value="1"/>
</dbReference>
<evidence type="ECO:0000256" key="3">
    <source>
        <dbReference type="ARBA" id="ARBA00023163"/>
    </source>
</evidence>
<evidence type="ECO:0000313" key="7">
    <source>
        <dbReference type="EMBL" id="MER7187168.1"/>
    </source>
</evidence>
<dbReference type="InterPro" id="IPR009057">
    <property type="entry name" value="Homeodomain-like_sf"/>
</dbReference>
<reference evidence="7 8" key="1">
    <citation type="submission" date="2024-06" db="EMBL/GenBank/DDBJ databases">
        <title>The Natural Products Discovery Center: Release of the First 8490 Sequenced Strains for Exploring Actinobacteria Biosynthetic Diversity.</title>
        <authorList>
            <person name="Kalkreuter E."/>
            <person name="Kautsar S.A."/>
            <person name="Yang D."/>
            <person name="Bader C.D."/>
            <person name="Teijaro C.N."/>
            <person name="Fluegel L."/>
            <person name="Davis C.M."/>
            <person name="Simpson J.R."/>
            <person name="Lauterbach L."/>
            <person name="Steele A.D."/>
            <person name="Gui C."/>
            <person name="Meng S."/>
            <person name="Li G."/>
            <person name="Viehrig K."/>
            <person name="Ye F."/>
            <person name="Su P."/>
            <person name="Kiefer A.F."/>
            <person name="Nichols A."/>
            <person name="Cepeda A.J."/>
            <person name="Yan W."/>
            <person name="Fan B."/>
            <person name="Jiang Y."/>
            <person name="Adhikari A."/>
            <person name="Zheng C.-J."/>
            <person name="Schuster L."/>
            <person name="Cowan T.M."/>
            <person name="Smanski M.J."/>
            <person name="Chevrette M.G."/>
            <person name="De Carvalho L.P.S."/>
            <person name="Shen B."/>
        </authorList>
    </citation>
    <scope>NUCLEOTIDE SEQUENCE [LARGE SCALE GENOMIC DNA]</scope>
    <source>
        <strain evidence="7 8">NPDC000234</strain>
    </source>
</reference>
<feature type="region of interest" description="Disordered" evidence="5">
    <location>
        <begin position="218"/>
        <end position="257"/>
    </location>
</feature>
<proteinExistence type="predicted"/>
<evidence type="ECO:0000256" key="2">
    <source>
        <dbReference type="ARBA" id="ARBA00023125"/>
    </source>
</evidence>
<dbReference type="Pfam" id="PF00440">
    <property type="entry name" value="TetR_N"/>
    <property type="match status" value="1"/>
</dbReference>
<name>A0ABV1XDT0_9ACTN</name>
<dbReference type="InterPro" id="IPR036271">
    <property type="entry name" value="Tet_transcr_reg_TetR-rel_C_sf"/>
</dbReference>
<protein>
    <submittedName>
        <fullName evidence="7">TetR/AcrR family transcriptional regulator</fullName>
    </submittedName>
</protein>
<keyword evidence="3" id="KW-0804">Transcription</keyword>
<accession>A0ABV1XDT0</accession>
<dbReference type="InterPro" id="IPR001647">
    <property type="entry name" value="HTH_TetR"/>
</dbReference>
<dbReference type="InterPro" id="IPR050109">
    <property type="entry name" value="HTH-type_TetR-like_transc_reg"/>
</dbReference>
<keyword evidence="1" id="KW-0805">Transcription regulation</keyword>
<keyword evidence="2 4" id="KW-0238">DNA-binding</keyword>
<feature type="domain" description="HTH tetR-type" evidence="6">
    <location>
        <begin position="15"/>
        <end position="75"/>
    </location>
</feature>
<dbReference type="SUPFAM" id="SSF46689">
    <property type="entry name" value="Homeodomain-like"/>
    <property type="match status" value="1"/>
</dbReference>
<dbReference type="RefSeq" id="WP_350791392.1">
    <property type="nucleotide sequence ID" value="NZ_JBEPEK010000743.1"/>
</dbReference>
<evidence type="ECO:0000256" key="4">
    <source>
        <dbReference type="PROSITE-ProRule" id="PRU00335"/>
    </source>
</evidence>
<sequence>MSNPRRPRRQQQRAIDTRQRILDAAGALFVLDSYEGTSVGDLITAARTSKGAFYRHFPGGKIEVATAIMQDTLSMDGLREQRIMLQEVVDIGMILAYRISRENALQAAWKLSFHSNAPETYGTPWPDWIAFNTGQLAEARRRGELKQFVDVEQQAYQIAGDWAGLVLISNTVDRHLGNVEARISRMYRNLMTAIAVPDLLPEIDFSVNRGRHLYTEFLEDPAAQADAAEPEPAQDEREPSQDEPEPSQDEPVGEGPV</sequence>
<evidence type="ECO:0000313" key="8">
    <source>
        <dbReference type="Proteomes" id="UP001474181"/>
    </source>
</evidence>
<feature type="compositionally biased region" description="Acidic residues" evidence="5">
    <location>
        <begin position="241"/>
        <end position="257"/>
    </location>
</feature>
<comment type="caution">
    <text evidence="7">The sequence shown here is derived from an EMBL/GenBank/DDBJ whole genome shotgun (WGS) entry which is preliminary data.</text>
</comment>